<keyword evidence="6" id="KW-0067">ATP-binding</keyword>
<dbReference type="OrthoDB" id="413460at2759"/>
<keyword evidence="7" id="KW-0238">DNA-binding</keyword>
<comment type="similarity">
    <text evidence="2">Belongs to the SNF2/RAD54 helicase family.</text>
</comment>
<accession>A0A1S3HHK6</accession>
<dbReference type="KEGG" id="lak:106155340"/>
<keyword evidence="12" id="KW-1185">Reference proteome</keyword>
<proteinExistence type="inferred from homology"/>
<evidence type="ECO:0000256" key="10">
    <source>
        <dbReference type="SAM" id="MobiDB-lite"/>
    </source>
</evidence>
<protein>
    <submittedName>
        <fullName evidence="13">DNA excision repair protein ERCC-6-like</fullName>
    </submittedName>
</protein>
<evidence type="ECO:0000256" key="5">
    <source>
        <dbReference type="ARBA" id="ARBA00022806"/>
    </source>
</evidence>
<evidence type="ECO:0000256" key="8">
    <source>
        <dbReference type="ARBA" id="ARBA00023204"/>
    </source>
</evidence>
<sequence>MKKTTDKEDASLEAKHFDGKSSEADGSAGVLSSVQLLAKIKARNPVTSASLTNDSNLVNSQEVHDDDLALLEDVRTFIAFQCAVDGQGTTEEILQRFKNRLPPENSAKFKAMLRQICDFTRSNGIGVWSLKPEMR</sequence>
<comment type="subcellular location">
    <subcellularLocation>
        <location evidence="1">Nucleus</location>
    </subcellularLocation>
</comment>
<evidence type="ECO:0000256" key="7">
    <source>
        <dbReference type="ARBA" id="ARBA00023125"/>
    </source>
</evidence>
<dbReference type="RefSeq" id="XP_013385585.1">
    <property type="nucleotide sequence ID" value="XM_013530131.1"/>
</dbReference>
<dbReference type="GeneID" id="106155340"/>
<keyword evidence="3" id="KW-0547">Nucleotide-binding</keyword>
<reference evidence="13" key="1">
    <citation type="submission" date="2025-08" db="UniProtKB">
        <authorList>
            <consortium name="RefSeq"/>
        </authorList>
    </citation>
    <scope>IDENTIFICATION</scope>
    <source>
        <tissue evidence="13">Gonads</tissue>
    </source>
</reference>
<evidence type="ECO:0000259" key="11">
    <source>
        <dbReference type="Pfam" id="PF25875"/>
    </source>
</evidence>
<dbReference type="AlphaFoldDB" id="A0A1S3HHK6"/>
<dbReference type="Proteomes" id="UP000085678">
    <property type="component" value="Unplaced"/>
</dbReference>
<keyword evidence="5" id="KW-0378">Hydrolase</keyword>
<dbReference type="InParanoid" id="A0A1S3HHK6"/>
<evidence type="ECO:0000313" key="12">
    <source>
        <dbReference type="Proteomes" id="UP000085678"/>
    </source>
</evidence>
<keyword evidence="8" id="KW-0234">DNA repair</keyword>
<evidence type="ECO:0000313" key="13">
    <source>
        <dbReference type="RefSeq" id="XP_013385585.1"/>
    </source>
</evidence>
<keyword evidence="5" id="KW-0347">Helicase</keyword>
<dbReference type="CDD" id="cd22254">
    <property type="entry name" value="CSB_WHD"/>
    <property type="match status" value="1"/>
</dbReference>
<dbReference type="Pfam" id="PF25875">
    <property type="entry name" value="WHD_Rad26_CSB"/>
    <property type="match status" value="1"/>
</dbReference>
<evidence type="ECO:0000256" key="4">
    <source>
        <dbReference type="ARBA" id="ARBA00022763"/>
    </source>
</evidence>
<dbReference type="STRING" id="7574.A0A1S3HHK6"/>
<dbReference type="InterPro" id="IPR058951">
    <property type="entry name" value="WHD_Rad26_CSB-like"/>
</dbReference>
<organism evidence="12 13">
    <name type="scientific">Lingula anatina</name>
    <name type="common">Brachiopod</name>
    <name type="synonym">Lingula unguis</name>
    <dbReference type="NCBI Taxonomy" id="7574"/>
    <lineage>
        <taxon>Eukaryota</taxon>
        <taxon>Metazoa</taxon>
        <taxon>Spiralia</taxon>
        <taxon>Lophotrochozoa</taxon>
        <taxon>Brachiopoda</taxon>
        <taxon>Linguliformea</taxon>
        <taxon>Lingulata</taxon>
        <taxon>Lingulida</taxon>
        <taxon>Linguloidea</taxon>
        <taxon>Lingulidae</taxon>
        <taxon>Lingula</taxon>
    </lineage>
</organism>
<name>A0A1S3HHK6_LINAN</name>
<feature type="domain" description="Rad26/CSB-like winged helix DNA-binding" evidence="11">
    <location>
        <begin position="70"/>
        <end position="135"/>
    </location>
</feature>
<evidence type="ECO:0000256" key="9">
    <source>
        <dbReference type="ARBA" id="ARBA00023242"/>
    </source>
</evidence>
<gene>
    <name evidence="13" type="primary">LOC106155340</name>
</gene>
<evidence type="ECO:0000256" key="1">
    <source>
        <dbReference type="ARBA" id="ARBA00004123"/>
    </source>
</evidence>
<evidence type="ECO:0000256" key="3">
    <source>
        <dbReference type="ARBA" id="ARBA00022741"/>
    </source>
</evidence>
<feature type="compositionally biased region" description="Basic and acidic residues" evidence="10">
    <location>
        <begin position="1"/>
        <end position="23"/>
    </location>
</feature>
<evidence type="ECO:0000256" key="6">
    <source>
        <dbReference type="ARBA" id="ARBA00022840"/>
    </source>
</evidence>
<feature type="region of interest" description="Disordered" evidence="10">
    <location>
        <begin position="1"/>
        <end position="27"/>
    </location>
</feature>
<keyword evidence="4" id="KW-0227">DNA damage</keyword>
<keyword evidence="9" id="KW-0539">Nucleus</keyword>
<evidence type="ECO:0000256" key="2">
    <source>
        <dbReference type="ARBA" id="ARBA00007025"/>
    </source>
</evidence>